<dbReference type="InterPro" id="IPR011992">
    <property type="entry name" value="EF-hand-dom_pair"/>
</dbReference>
<dbReference type="Pfam" id="PF13499">
    <property type="entry name" value="EF-hand_7"/>
    <property type="match status" value="1"/>
</dbReference>
<dbReference type="CDD" id="cd00051">
    <property type="entry name" value="EFh"/>
    <property type="match status" value="1"/>
</dbReference>
<evidence type="ECO:0000313" key="4">
    <source>
        <dbReference type="Proteomes" id="UP001295684"/>
    </source>
</evidence>
<dbReference type="InterPro" id="IPR002048">
    <property type="entry name" value="EF_hand_dom"/>
</dbReference>
<dbReference type="EMBL" id="CAMPGE010028886">
    <property type="protein sequence ID" value="CAI2386384.1"/>
    <property type="molecule type" value="Genomic_DNA"/>
</dbReference>
<dbReference type="Gene3D" id="1.10.238.10">
    <property type="entry name" value="EF-hand"/>
    <property type="match status" value="1"/>
</dbReference>
<feature type="domain" description="EF-hand" evidence="2">
    <location>
        <begin position="58"/>
        <end position="94"/>
    </location>
</feature>
<accession>A0AAD1Y8E4</accession>
<dbReference type="PROSITE" id="PS50222">
    <property type="entry name" value="EF_HAND_2"/>
    <property type="match status" value="2"/>
</dbReference>
<dbReference type="AlphaFoldDB" id="A0AAD1Y8E4"/>
<gene>
    <name evidence="3" type="ORF">ECRASSUSDP1_LOCUS27998</name>
</gene>
<proteinExistence type="predicted"/>
<keyword evidence="4" id="KW-1185">Reference proteome</keyword>
<comment type="caution">
    <text evidence="3">The sequence shown here is derived from an EMBL/GenBank/DDBJ whole genome shotgun (WGS) entry which is preliminary data.</text>
</comment>
<protein>
    <recommendedName>
        <fullName evidence="2">EF-hand domain-containing protein</fullName>
    </recommendedName>
</protein>
<organism evidence="3 4">
    <name type="scientific">Euplotes crassus</name>
    <dbReference type="NCBI Taxonomy" id="5936"/>
    <lineage>
        <taxon>Eukaryota</taxon>
        <taxon>Sar</taxon>
        <taxon>Alveolata</taxon>
        <taxon>Ciliophora</taxon>
        <taxon>Intramacronucleata</taxon>
        <taxon>Spirotrichea</taxon>
        <taxon>Hypotrichia</taxon>
        <taxon>Euplotida</taxon>
        <taxon>Euplotidae</taxon>
        <taxon>Moneuplotes</taxon>
    </lineage>
</organism>
<reference evidence="3" key="1">
    <citation type="submission" date="2023-07" db="EMBL/GenBank/DDBJ databases">
        <authorList>
            <consortium name="AG Swart"/>
            <person name="Singh M."/>
            <person name="Singh A."/>
            <person name="Seah K."/>
            <person name="Emmerich C."/>
        </authorList>
    </citation>
    <scope>NUCLEOTIDE SEQUENCE</scope>
    <source>
        <strain evidence="3">DP1</strain>
    </source>
</reference>
<dbReference type="PROSITE" id="PS00018">
    <property type="entry name" value="EF_HAND_1"/>
    <property type="match status" value="1"/>
</dbReference>
<evidence type="ECO:0000313" key="3">
    <source>
        <dbReference type="EMBL" id="CAI2386384.1"/>
    </source>
</evidence>
<dbReference type="GO" id="GO:0005509">
    <property type="term" value="F:calcium ion binding"/>
    <property type="evidence" value="ECO:0007669"/>
    <property type="project" value="InterPro"/>
</dbReference>
<name>A0AAD1Y8E4_EUPCR</name>
<evidence type="ECO:0000256" key="1">
    <source>
        <dbReference type="ARBA" id="ARBA00022837"/>
    </source>
</evidence>
<keyword evidence="1" id="KW-0106">Calcium</keyword>
<feature type="domain" description="EF-hand" evidence="2">
    <location>
        <begin position="17"/>
        <end position="52"/>
    </location>
</feature>
<dbReference type="Proteomes" id="UP001295684">
    <property type="component" value="Unassembled WGS sequence"/>
</dbReference>
<dbReference type="InterPro" id="IPR018247">
    <property type="entry name" value="EF_Hand_1_Ca_BS"/>
</dbReference>
<dbReference type="SMART" id="SM00054">
    <property type="entry name" value="EFh"/>
    <property type="match status" value="2"/>
</dbReference>
<sequence length="100" mass="10975">MPSKKEALLAVISDEAKFIATAEKAFKSVDVDGSGKLDPSELKSCLATFNADFDAPPPSDERVQEYIALLDTDEVDGLISFEEFQILLKAMMTVTLEMLE</sequence>
<evidence type="ECO:0000259" key="2">
    <source>
        <dbReference type="PROSITE" id="PS50222"/>
    </source>
</evidence>
<dbReference type="SUPFAM" id="SSF47473">
    <property type="entry name" value="EF-hand"/>
    <property type="match status" value="1"/>
</dbReference>